<dbReference type="EMBL" id="WOCE01000024">
    <property type="protein sequence ID" value="KAE9585714.1"/>
    <property type="molecule type" value="Genomic_DNA"/>
</dbReference>
<evidence type="ECO:0000256" key="5">
    <source>
        <dbReference type="ARBA" id="ARBA00023125"/>
    </source>
</evidence>
<dbReference type="PANTHER" id="PTHR31992:SF267">
    <property type="entry name" value="DOF ZINC FINGER PROTEIN"/>
    <property type="match status" value="1"/>
</dbReference>
<protein>
    <recommendedName>
        <fullName evidence="9">Dof zinc finger protein</fullName>
    </recommendedName>
</protein>
<dbReference type="GO" id="GO:0005634">
    <property type="term" value="C:nucleus"/>
    <property type="evidence" value="ECO:0007669"/>
    <property type="project" value="UniProtKB-SubCell"/>
</dbReference>
<evidence type="ECO:0000313" key="12">
    <source>
        <dbReference type="Proteomes" id="UP000447434"/>
    </source>
</evidence>
<comment type="function">
    <text evidence="9">Transcription factor that binds specifically to a 5'-AA[AG]G-3' consensus core sequence.</text>
</comment>
<proteinExistence type="predicted"/>
<evidence type="ECO:0000256" key="7">
    <source>
        <dbReference type="ARBA" id="ARBA00023242"/>
    </source>
</evidence>
<evidence type="ECO:0000256" key="1">
    <source>
        <dbReference type="ARBA" id="ARBA00022723"/>
    </source>
</evidence>
<dbReference type="OrthoDB" id="1927254at2759"/>
<comment type="subcellular location">
    <subcellularLocation>
        <location evidence="8 9">Nucleus</location>
    </subcellularLocation>
</comment>
<evidence type="ECO:0000313" key="11">
    <source>
        <dbReference type="EMBL" id="KAE9585714.1"/>
    </source>
</evidence>
<dbReference type="InterPro" id="IPR045174">
    <property type="entry name" value="Dof"/>
</dbReference>
<dbReference type="AlphaFoldDB" id="A0A6A5LE39"/>
<dbReference type="PANTHER" id="PTHR31992">
    <property type="entry name" value="DOF ZINC FINGER PROTEIN DOF1.4-RELATED"/>
    <property type="match status" value="1"/>
</dbReference>
<evidence type="ECO:0000256" key="3">
    <source>
        <dbReference type="ARBA" id="ARBA00022833"/>
    </source>
</evidence>
<keyword evidence="5 8" id="KW-0238">DNA-binding</keyword>
<gene>
    <name evidence="11" type="ORF">Lalb_Chr24g0394201</name>
</gene>
<feature type="compositionally biased region" description="Low complexity" evidence="10">
    <location>
        <begin position="134"/>
        <end position="152"/>
    </location>
</feature>
<evidence type="ECO:0000256" key="2">
    <source>
        <dbReference type="ARBA" id="ARBA00022771"/>
    </source>
</evidence>
<evidence type="ECO:0000256" key="8">
    <source>
        <dbReference type="PROSITE-ProRule" id="PRU00071"/>
    </source>
</evidence>
<feature type="region of interest" description="Disordered" evidence="10">
    <location>
        <begin position="14"/>
        <end position="57"/>
    </location>
</feature>
<dbReference type="GO" id="GO:0003677">
    <property type="term" value="F:DNA binding"/>
    <property type="evidence" value="ECO:0007669"/>
    <property type="project" value="UniProtKB-UniRule"/>
</dbReference>
<reference evidence="12" key="1">
    <citation type="journal article" date="2020" name="Nat. Commun.">
        <title>Genome sequence of the cluster root forming white lupin.</title>
        <authorList>
            <person name="Hufnagel B."/>
            <person name="Marques A."/>
            <person name="Soriano A."/>
            <person name="Marques L."/>
            <person name="Divol F."/>
            <person name="Doumas P."/>
            <person name="Sallet E."/>
            <person name="Mancinotti D."/>
            <person name="Carrere S."/>
            <person name="Marande W."/>
            <person name="Arribat S."/>
            <person name="Keller J."/>
            <person name="Huneau C."/>
            <person name="Blein T."/>
            <person name="Aime D."/>
            <person name="Laguerre M."/>
            <person name="Taylor J."/>
            <person name="Schubert V."/>
            <person name="Nelson M."/>
            <person name="Geu-Flores F."/>
            <person name="Crespi M."/>
            <person name="Gallardo-Guerrero K."/>
            <person name="Delaux P.-M."/>
            <person name="Salse J."/>
            <person name="Berges H."/>
            <person name="Guyot R."/>
            <person name="Gouzy J."/>
            <person name="Peret B."/>
        </authorList>
    </citation>
    <scope>NUCLEOTIDE SEQUENCE [LARGE SCALE GENOMIC DNA]</scope>
    <source>
        <strain evidence="12">cv. Amiga</strain>
    </source>
</reference>
<keyword evidence="2 8" id="KW-0863">Zinc-finger</keyword>
<dbReference type="GO" id="GO:0003700">
    <property type="term" value="F:DNA-binding transcription factor activity"/>
    <property type="evidence" value="ECO:0007669"/>
    <property type="project" value="UniProtKB-UniRule"/>
</dbReference>
<evidence type="ECO:0000256" key="6">
    <source>
        <dbReference type="ARBA" id="ARBA00023163"/>
    </source>
</evidence>
<dbReference type="InterPro" id="IPR003851">
    <property type="entry name" value="Znf_Dof"/>
</dbReference>
<comment type="caution">
    <text evidence="11">The sequence shown here is derived from an EMBL/GenBank/DDBJ whole genome shotgun (WGS) entry which is preliminary data.</text>
</comment>
<feature type="compositionally biased region" description="Basic residues" evidence="10">
    <location>
        <begin position="124"/>
        <end position="133"/>
    </location>
</feature>
<name>A0A6A5LE39_LUPAL</name>
<evidence type="ECO:0000256" key="9">
    <source>
        <dbReference type="RuleBase" id="RU369094"/>
    </source>
</evidence>
<dbReference type="PROSITE" id="PS50884">
    <property type="entry name" value="ZF_DOF_2"/>
    <property type="match status" value="1"/>
</dbReference>
<feature type="region of interest" description="Disordered" evidence="10">
    <location>
        <begin position="118"/>
        <end position="155"/>
    </location>
</feature>
<evidence type="ECO:0000256" key="4">
    <source>
        <dbReference type="ARBA" id="ARBA00023015"/>
    </source>
</evidence>
<keyword evidence="12" id="KW-1185">Reference proteome</keyword>
<keyword evidence="3 9" id="KW-0862">Zinc</keyword>
<accession>A0A6A5LE39</accession>
<evidence type="ECO:0000256" key="10">
    <source>
        <dbReference type="SAM" id="MobiDB-lite"/>
    </source>
</evidence>
<keyword evidence="4 9" id="KW-0805">Transcription regulation</keyword>
<keyword evidence="6 9" id="KW-0804">Transcription</keyword>
<organism evidence="11 12">
    <name type="scientific">Lupinus albus</name>
    <name type="common">White lupine</name>
    <name type="synonym">Lupinus termis</name>
    <dbReference type="NCBI Taxonomy" id="3870"/>
    <lineage>
        <taxon>Eukaryota</taxon>
        <taxon>Viridiplantae</taxon>
        <taxon>Streptophyta</taxon>
        <taxon>Embryophyta</taxon>
        <taxon>Tracheophyta</taxon>
        <taxon>Spermatophyta</taxon>
        <taxon>Magnoliopsida</taxon>
        <taxon>eudicotyledons</taxon>
        <taxon>Gunneridae</taxon>
        <taxon>Pentapetalae</taxon>
        <taxon>rosids</taxon>
        <taxon>fabids</taxon>
        <taxon>Fabales</taxon>
        <taxon>Fabaceae</taxon>
        <taxon>Papilionoideae</taxon>
        <taxon>50 kb inversion clade</taxon>
        <taxon>genistoids sensu lato</taxon>
        <taxon>core genistoids</taxon>
        <taxon>Genisteae</taxon>
        <taxon>Lupinus</taxon>
    </lineage>
</organism>
<dbReference type="PROSITE" id="PS01361">
    <property type="entry name" value="ZF_DOF_1"/>
    <property type="match status" value="1"/>
</dbReference>
<dbReference type="GO" id="GO:0008270">
    <property type="term" value="F:zinc ion binding"/>
    <property type="evidence" value="ECO:0007669"/>
    <property type="project" value="UniProtKB-KW"/>
</dbReference>
<keyword evidence="7 8" id="KW-0539">Nucleus</keyword>
<keyword evidence="1 9" id="KW-0479">Metal-binding</keyword>
<sequence>MVFSSIPLYLDPSNWHQQPHQHHQPNVTSNPQLLPSLPPQPEGSRYGGESIRPGPIADQGTQLTKMALPDQAPQKCPRCESTNTKFCYYNNYNLSQPRHFCKTCRRYWTKGGALRNVPVGGGCRRNKKNKRSSSSKSPSSIDKNSSLSNSISATNPLGISTPDLIGRFPQQPSNHHQPFMASLQNMNRYGVGNISSTNHMEFQMGGRGLTSVGGGGGGVFQHFPFLNGFESTSAVSYPFQSENVEAPYGLVKFEDLNPSRNPLSGVSENNNQYYSWTDLSGLASSSTTHLL</sequence>
<dbReference type="Proteomes" id="UP000447434">
    <property type="component" value="Chromosome 24"/>
</dbReference>
<dbReference type="Pfam" id="PF02701">
    <property type="entry name" value="Zn_ribbon_Dof"/>
    <property type="match status" value="1"/>
</dbReference>